<organism evidence="1 2">
    <name type="scientific">Cryptotermes secundus</name>
    <dbReference type="NCBI Taxonomy" id="105785"/>
    <lineage>
        <taxon>Eukaryota</taxon>
        <taxon>Metazoa</taxon>
        <taxon>Ecdysozoa</taxon>
        <taxon>Arthropoda</taxon>
        <taxon>Hexapoda</taxon>
        <taxon>Insecta</taxon>
        <taxon>Pterygota</taxon>
        <taxon>Neoptera</taxon>
        <taxon>Polyneoptera</taxon>
        <taxon>Dictyoptera</taxon>
        <taxon>Blattodea</taxon>
        <taxon>Blattoidea</taxon>
        <taxon>Termitoidae</taxon>
        <taxon>Kalotermitidae</taxon>
        <taxon>Cryptotermitinae</taxon>
        <taxon>Cryptotermes</taxon>
    </lineage>
</organism>
<comment type="caution">
    <text evidence="1">The sequence shown here is derived from an EMBL/GenBank/DDBJ whole genome shotgun (WGS) entry which is preliminary data.</text>
</comment>
<keyword evidence="2" id="KW-1185">Reference proteome</keyword>
<dbReference type="AlphaFoldDB" id="A0A2J7QH63"/>
<dbReference type="EMBL" id="NEVH01014357">
    <property type="protein sequence ID" value="PNF27927.1"/>
    <property type="molecule type" value="Genomic_DNA"/>
</dbReference>
<name>A0A2J7QH63_9NEOP</name>
<evidence type="ECO:0000313" key="2">
    <source>
        <dbReference type="Proteomes" id="UP000235965"/>
    </source>
</evidence>
<dbReference type="Gene3D" id="3.30.420.10">
    <property type="entry name" value="Ribonuclease H-like superfamily/Ribonuclease H"/>
    <property type="match status" value="1"/>
</dbReference>
<evidence type="ECO:0008006" key="3">
    <source>
        <dbReference type="Google" id="ProtNLM"/>
    </source>
</evidence>
<accession>A0A2J7QH63</accession>
<proteinExistence type="predicted"/>
<gene>
    <name evidence="1" type="ORF">B7P43_G03401</name>
</gene>
<feature type="non-terminal residue" evidence="1">
    <location>
        <position position="1"/>
    </location>
</feature>
<dbReference type="PANTHER" id="PTHR47326:SF1">
    <property type="entry name" value="HTH PSQ-TYPE DOMAIN-CONTAINING PROTEIN"/>
    <property type="match status" value="1"/>
</dbReference>
<reference evidence="1 2" key="1">
    <citation type="submission" date="2017-12" db="EMBL/GenBank/DDBJ databases">
        <title>Hemimetabolous genomes reveal molecular basis of termite eusociality.</title>
        <authorList>
            <person name="Harrison M.C."/>
            <person name="Jongepier E."/>
            <person name="Robertson H.M."/>
            <person name="Arning N."/>
            <person name="Bitard-Feildel T."/>
            <person name="Chao H."/>
            <person name="Childers C.P."/>
            <person name="Dinh H."/>
            <person name="Doddapaneni H."/>
            <person name="Dugan S."/>
            <person name="Gowin J."/>
            <person name="Greiner C."/>
            <person name="Han Y."/>
            <person name="Hu H."/>
            <person name="Hughes D.S.T."/>
            <person name="Huylmans A.-K."/>
            <person name="Kemena C."/>
            <person name="Kremer L.P.M."/>
            <person name="Lee S.L."/>
            <person name="Lopez-Ezquerra A."/>
            <person name="Mallet L."/>
            <person name="Monroy-Kuhn J.M."/>
            <person name="Moser A."/>
            <person name="Murali S.C."/>
            <person name="Muzny D.M."/>
            <person name="Otani S."/>
            <person name="Piulachs M.-D."/>
            <person name="Poelchau M."/>
            <person name="Qu J."/>
            <person name="Schaub F."/>
            <person name="Wada-Katsumata A."/>
            <person name="Worley K.C."/>
            <person name="Xie Q."/>
            <person name="Ylla G."/>
            <person name="Poulsen M."/>
            <person name="Gibbs R.A."/>
            <person name="Schal C."/>
            <person name="Richards S."/>
            <person name="Belles X."/>
            <person name="Korb J."/>
            <person name="Bornberg-Bauer E."/>
        </authorList>
    </citation>
    <scope>NUCLEOTIDE SEQUENCE [LARGE SCALE GENOMIC DNA]</scope>
    <source>
        <tissue evidence="1">Whole body</tissue>
    </source>
</reference>
<sequence length="216" mass="24532">PYRNTISRWVASFPATGSTLKKKSPGLQRSSRTPANVEAVRQSVVQSPQQSARKHAAALRLSEDTARSILHLDLKFHPYKMTNVQELHLGDWENRVKSCQRILASVPLTTVLLTSDEAHFHLSGCVDKQNFRYWARTNPKELHERPLLSERVTVWCAAEEFGVLGPTLDEPKAEIREGIAVIPPDMPASVMNNFRKRLDVCIRSQGRHMDDTEFHK</sequence>
<dbReference type="OrthoDB" id="6628920at2759"/>
<dbReference type="Proteomes" id="UP000235965">
    <property type="component" value="Unassembled WGS sequence"/>
</dbReference>
<dbReference type="InParanoid" id="A0A2J7QH63"/>
<protein>
    <recommendedName>
        <fullName evidence="3">DUF4817 domain-containing protein</fullName>
    </recommendedName>
</protein>
<dbReference type="GO" id="GO:0003676">
    <property type="term" value="F:nucleic acid binding"/>
    <property type="evidence" value="ECO:0007669"/>
    <property type="project" value="InterPro"/>
</dbReference>
<dbReference type="InterPro" id="IPR036397">
    <property type="entry name" value="RNaseH_sf"/>
</dbReference>
<dbReference type="PANTHER" id="PTHR47326">
    <property type="entry name" value="TRANSPOSABLE ELEMENT TC3 TRANSPOSASE-LIKE PROTEIN"/>
    <property type="match status" value="1"/>
</dbReference>
<evidence type="ECO:0000313" key="1">
    <source>
        <dbReference type="EMBL" id="PNF27927.1"/>
    </source>
</evidence>
<dbReference type="STRING" id="105785.A0A2J7QH63"/>